<dbReference type="InterPro" id="IPR036877">
    <property type="entry name" value="SUI1_dom_sf"/>
</dbReference>
<dbReference type="STRING" id="7234.B4G6L9"/>
<dbReference type="EMBL" id="CH479180">
    <property type="protein sequence ID" value="EDW29133.1"/>
    <property type="molecule type" value="Genomic_DNA"/>
</dbReference>
<dbReference type="Gene3D" id="3.30.780.10">
    <property type="entry name" value="SUI1-like domain"/>
    <property type="match status" value="1"/>
</dbReference>
<evidence type="ECO:0000313" key="4">
    <source>
        <dbReference type="EMBL" id="EDW29133.1"/>
    </source>
</evidence>
<dbReference type="eggNOG" id="KOG1770">
    <property type="taxonomic scope" value="Eukaryota"/>
</dbReference>
<evidence type="ECO:0000256" key="2">
    <source>
        <dbReference type="ARBA" id="ARBA00022917"/>
    </source>
</evidence>
<dbReference type="PIRSF" id="PIRSF004499">
    <property type="entry name" value="SUI1_euk"/>
    <property type="match status" value="1"/>
</dbReference>
<evidence type="ECO:0000256" key="1">
    <source>
        <dbReference type="ARBA" id="ARBA00005422"/>
    </source>
</evidence>
<accession>B4G6L9</accession>
<feature type="domain" description="SUI1" evidence="3">
    <location>
        <begin position="27"/>
        <end position="97"/>
    </location>
</feature>
<dbReference type="PANTHER" id="PTHR10388">
    <property type="entry name" value="EUKARYOTIC TRANSLATION INITIATION FACTOR SUI1"/>
    <property type="match status" value="1"/>
</dbReference>
<gene>
    <name evidence="4" type="primary">Dper\GL18578</name>
    <name evidence="4" type="ORF">Dper_GL18578</name>
</gene>
<dbReference type="OrthoDB" id="10248435at2759"/>
<dbReference type="AlphaFoldDB" id="B4G6L9"/>
<dbReference type="PhylomeDB" id="B4G6L9"/>
<comment type="similarity">
    <text evidence="1">Belongs to the SUI1 family.</text>
</comment>
<protein>
    <submittedName>
        <fullName evidence="4">GL18578</fullName>
    </submittedName>
</protein>
<sequence length="109" mass="12129">MSIQNLHTRDPFAEAEADAAAIQARPVHIRLQQRNGGRTITTVQGLSSGYDLKKVVRCCKKEFACNGTLLESPEYGPVIQLQGDHRLKIHQWLTKMQLASSDQLKVCGL</sequence>
<dbReference type="PROSITE" id="PS50296">
    <property type="entry name" value="SUI1"/>
    <property type="match status" value="1"/>
</dbReference>
<keyword evidence="5" id="KW-1185">Reference proteome</keyword>
<name>B4G6L9_DROPE</name>
<dbReference type="HOGENOM" id="CLU_082805_3_2_1"/>
<dbReference type="GO" id="GO:0003743">
    <property type="term" value="F:translation initiation factor activity"/>
    <property type="evidence" value="ECO:0007669"/>
    <property type="project" value="InterPro"/>
</dbReference>
<evidence type="ECO:0000313" key="5">
    <source>
        <dbReference type="Proteomes" id="UP000008744"/>
    </source>
</evidence>
<dbReference type="Pfam" id="PF01253">
    <property type="entry name" value="SUI1"/>
    <property type="match status" value="1"/>
</dbReference>
<dbReference type="CDD" id="cd11566">
    <property type="entry name" value="eIF1_SUI1"/>
    <property type="match status" value="1"/>
</dbReference>
<dbReference type="OMA" id="KQFCCNG"/>
<dbReference type="InterPro" id="IPR001950">
    <property type="entry name" value="SUI1"/>
</dbReference>
<dbReference type="KEGG" id="dpe:6589733"/>
<dbReference type="SUPFAM" id="SSF55159">
    <property type="entry name" value="eIF1-like"/>
    <property type="match status" value="1"/>
</dbReference>
<reference evidence="4 5" key="1">
    <citation type="journal article" date="2007" name="Nature">
        <title>Evolution of genes and genomes on the Drosophila phylogeny.</title>
        <authorList>
            <consortium name="Drosophila 12 Genomes Consortium"/>
            <person name="Clark A.G."/>
            <person name="Eisen M.B."/>
            <person name="Smith D.R."/>
            <person name="Bergman C.M."/>
            <person name="Oliver B."/>
            <person name="Markow T.A."/>
            <person name="Kaufman T.C."/>
            <person name="Kellis M."/>
            <person name="Gelbart W."/>
            <person name="Iyer V.N."/>
            <person name="Pollard D.A."/>
            <person name="Sackton T.B."/>
            <person name="Larracuente A.M."/>
            <person name="Singh N.D."/>
            <person name="Abad J.P."/>
            <person name="Abt D.N."/>
            <person name="Adryan B."/>
            <person name="Aguade M."/>
            <person name="Akashi H."/>
            <person name="Anderson W.W."/>
            <person name="Aquadro C.F."/>
            <person name="Ardell D.H."/>
            <person name="Arguello R."/>
            <person name="Artieri C.G."/>
            <person name="Barbash D.A."/>
            <person name="Barker D."/>
            <person name="Barsanti P."/>
            <person name="Batterham P."/>
            <person name="Batzoglou S."/>
            <person name="Begun D."/>
            <person name="Bhutkar A."/>
            <person name="Blanco E."/>
            <person name="Bosak S.A."/>
            <person name="Bradley R.K."/>
            <person name="Brand A.D."/>
            <person name="Brent M.R."/>
            <person name="Brooks A.N."/>
            <person name="Brown R.H."/>
            <person name="Butlin R.K."/>
            <person name="Caggese C."/>
            <person name="Calvi B.R."/>
            <person name="Bernardo de Carvalho A."/>
            <person name="Caspi A."/>
            <person name="Castrezana S."/>
            <person name="Celniker S.E."/>
            <person name="Chang J.L."/>
            <person name="Chapple C."/>
            <person name="Chatterji S."/>
            <person name="Chinwalla A."/>
            <person name="Civetta A."/>
            <person name="Clifton S.W."/>
            <person name="Comeron J.M."/>
            <person name="Costello J.C."/>
            <person name="Coyne J.A."/>
            <person name="Daub J."/>
            <person name="David R.G."/>
            <person name="Delcher A.L."/>
            <person name="Delehaunty K."/>
            <person name="Do C.B."/>
            <person name="Ebling H."/>
            <person name="Edwards K."/>
            <person name="Eickbush T."/>
            <person name="Evans J.D."/>
            <person name="Filipski A."/>
            <person name="Findeiss S."/>
            <person name="Freyhult E."/>
            <person name="Fulton L."/>
            <person name="Fulton R."/>
            <person name="Garcia A.C."/>
            <person name="Gardiner A."/>
            <person name="Garfield D.A."/>
            <person name="Garvin B.E."/>
            <person name="Gibson G."/>
            <person name="Gilbert D."/>
            <person name="Gnerre S."/>
            <person name="Godfrey J."/>
            <person name="Good R."/>
            <person name="Gotea V."/>
            <person name="Gravely B."/>
            <person name="Greenberg A.J."/>
            <person name="Griffiths-Jones S."/>
            <person name="Gross S."/>
            <person name="Guigo R."/>
            <person name="Gustafson E.A."/>
            <person name="Haerty W."/>
            <person name="Hahn M.W."/>
            <person name="Halligan D.L."/>
            <person name="Halpern A.L."/>
            <person name="Halter G.M."/>
            <person name="Han M.V."/>
            <person name="Heger A."/>
            <person name="Hillier L."/>
            <person name="Hinrichs A.S."/>
            <person name="Holmes I."/>
            <person name="Hoskins R.A."/>
            <person name="Hubisz M.J."/>
            <person name="Hultmark D."/>
            <person name="Huntley M.A."/>
            <person name="Jaffe D.B."/>
            <person name="Jagadeeshan S."/>
            <person name="Jeck W.R."/>
            <person name="Johnson J."/>
            <person name="Jones C.D."/>
            <person name="Jordan W.C."/>
            <person name="Karpen G.H."/>
            <person name="Kataoka E."/>
            <person name="Keightley P.D."/>
            <person name="Kheradpour P."/>
            <person name="Kirkness E.F."/>
            <person name="Koerich L.B."/>
            <person name="Kristiansen K."/>
            <person name="Kudrna D."/>
            <person name="Kulathinal R.J."/>
            <person name="Kumar S."/>
            <person name="Kwok R."/>
            <person name="Lander E."/>
            <person name="Langley C.H."/>
            <person name="Lapoint R."/>
            <person name="Lazzaro B.P."/>
            <person name="Lee S.J."/>
            <person name="Levesque L."/>
            <person name="Li R."/>
            <person name="Lin C.F."/>
            <person name="Lin M.F."/>
            <person name="Lindblad-Toh K."/>
            <person name="Llopart A."/>
            <person name="Long M."/>
            <person name="Low L."/>
            <person name="Lozovsky E."/>
            <person name="Lu J."/>
            <person name="Luo M."/>
            <person name="Machado C.A."/>
            <person name="Makalowski W."/>
            <person name="Marzo M."/>
            <person name="Matsuda M."/>
            <person name="Matzkin L."/>
            <person name="McAllister B."/>
            <person name="McBride C.S."/>
            <person name="McKernan B."/>
            <person name="McKernan K."/>
            <person name="Mendez-Lago M."/>
            <person name="Minx P."/>
            <person name="Mollenhauer M.U."/>
            <person name="Montooth K."/>
            <person name="Mount S.M."/>
            <person name="Mu X."/>
            <person name="Myers E."/>
            <person name="Negre B."/>
            <person name="Newfeld S."/>
            <person name="Nielsen R."/>
            <person name="Noor M.A."/>
            <person name="O'Grady P."/>
            <person name="Pachter L."/>
            <person name="Papaceit M."/>
            <person name="Parisi M.J."/>
            <person name="Parisi M."/>
            <person name="Parts L."/>
            <person name="Pedersen J.S."/>
            <person name="Pesole G."/>
            <person name="Phillippy A.M."/>
            <person name="Ponting C.P."/>
            <person name="Pop M."/>
            <person name="Porcelli D."/>
            <person name="Powell J.R."/>
            <person name="Prohaska S."/>
            <person name="Pruitt K."/>
            <person name="Puig M."/>
            <person name="Quesneville H."/>
            <person name="Ram K.R."/>
            <person name="Rand D."/>
            <person name="Rasmussen M.D."/>
            <person name="Reed L.K."/>
            <person name="Reenan R."/>
            <person name="Reily A."/>
            <person name="Remington K.A."/>
            <person name="Rieger T.T."/>
            <person name="Ritchie M.G."/>
            <person name="Robin C."/>
            <person name="Rogers Y.H."/>
            <person name="Rohde C."/>
            <person name="Rozas J."/>
            <person name="Rubenfield M.J."/>
            <person name="Ruiz A."/>
            <person name="Russo S."/>
            <person name="Salzberg S.L."/>
            <person name="Sanchez-Gracia A."/>
            <person name="Saranga D.J."/>
            <person name="Sato H."/>
            <person name="Schaeffer S.W."/>
            <person name="Schatz M.C."/>
            <person name="Schlenke T."/>
            <person name="Schwartz R."/>
            <person name="Segarra C."/>
            <person name="Singh R.S."/>
            <person name="Sirot L."/>
            <person name="Sirota M."/>
            <person name="Sisneros N.B."/>
            <person name="Smith C.D."/>
            <person name="Smith T.F."/>
            <person name="Spieth J."/>
            <person name="Stage D.E."/>
            <person name="Stark A."/>
            <person name="Stephan W."/>
            <person name="Strausberg R.L."/>
            <person name="Strempel S."/>
            <person name="Sturgill D."/>
            <person name="Sutton G."/>
            <person name="Sutton G.G."/>
            <person name="Tao W."/>
            <person name="Teichmann S."/>
            <person name="Tobari Y.N."/>
            <person name="Tomimura Y."/>
            <person name="Tsolas J.M."/>
            <person name="Valente V.L."/>
            <person name="Venter E."/>
            <person name="Venter J.C."/>
            <person name="Vicario S."/>
            <person name="Vieira F.G."/>
            <person name="Vilella A.J."/>
            <person name="Villasante A."/>
            <person name="Walenz B."/>
            <person name="Wang J."/>
            <person name="Wasserman M."/>
            <person name="Watts T."/>
            <person name="Wilson D."/>
            <person name="Wilson R.K."/>
            <person name="Wing R.A."/>
            <person name="Wolfner M.F."/>
            <person name="Wong A."/>
            <person name="Wong G.K."/>
            <person name="Wu C.I."/>
            <person name="Wu G."/>
            <person name="Yamamoto D."/>
            <person name="Yang H.P."/>
            <person name="Yang S.P."/>
            <person name="Yorke J.A."/>
            <person name="Yoshida K."/>
            <person name="Zdobnov E."/>
            <person name="Zhang P."/>
            <person name="Zhang Y."/>
            <person name="Zimin A.V."/>
            <person name="Baldwin J."/>
            <person name="Abdouelleil A."/>
            <person name="Abdulkadir J."/>
            <person name="Abebe A."/>
            <person name="Abera B."/>
            <person name="Abreu J."/>
            <person name="Acer S.C."/>
            <person name="Aftuck L."/>
            <person name="Alexander A."/>
            <person name="An P."/>
            <person name="Anderson E."/>
            <person name="Anderson S."/>
            <person name="Arachi H."/>
            <person name="Azer M."/>
            <person name="Bachantsang P."/>
            <person name="Barry A."/>
            <person name="Bayul T."/>
            <person name="Berlin A."/>
            <person name="Bessette D."/>
            <person name="Bloom T."/>
            <person name="Blye J."/>
            <person name="Boguslavskiy L."/>
            <person name="Bonnet C."/>
            <person name="Boukhgalter B."/>
            <person name="Bourzgui I."/>
            <person name="Brown A."/>
            <person name="Cahill P."/>
            <person name="Channer S."/>
            <person name="Cheshatsang Y."/>
            <person name="Chuda L."/>
            <person name="Citroen M."/>
            <person name="Collymore A."/>
            <person name="Cooke P."/>
            <person name="Costello M."/>
            <person name="D'Aco K."/>
            <person name="Daza R."/>
            <person name="De Haan G."/>
            <person name="DeGray S."/>
            <person name="DeMaso C."/>
            <person name="Dhargay N."/>
            <person name="Dooley K."/>
            <person name="Dooley E."/>
            <person name="Doricent M."/>
            <person name="Dorje P."/>
            <person name="Dorjee K."/>
            <person name="Dupes A."/>
            <person name="Elong R."/>
            <person name="Falk J."/>
            <person name="Farina A."/>
            <person name="Faro S."/>
            <person name="Ferguson D."/>
            <person name="Fisher S."/>
            <person name="Foley C.D."/>
            <person name="Franke A."/>
            <person name="Friedrich D."/>
            <person name="Gadbois L."/>
            <person name="Gearin G."/>
            <person name="Gearin C.R."/>
            <person name="Giannoukos G."/>
            <person name="Goode T."/>
            <person name="Graham J."/>
            <person name="Grandbois E."/>
            <person name="Grewal S."/>
            <person name="Gyaltsen K."/>
            <person name="Hafez N."/>
            <person name="Hagos B."/>
            <person name="Hall J."/>
            <person name="Henson C."/>
            <person name="Hollinger A."/>
            <person name="Honan T."/>
            <person name="Huard M.D."/>
            <person name="Hughes L."/>
            <person name="Hurhula B."/>
            <person name="Husby M.E."/>
            <person name="Kamat A."/>
            <person name="Kanga B."/>
            <person name="Kashin S."/>
            <person name="Khazanovich D."/>
            <person name="Kisner P."/>
            <person name="Lance K."/>
            <person name="Lara M."/>
            <person name="Lee W."/>
            <person name="Lennon N."/>
            <person name="Letendre F."/>
            <person name="LeVine R."/>
            <person name="Lipovsky A."/>
            <person name="Liu X."/>
            <person name="Liu J."/>
            <person name="Liu S."/>
            <person name="Lokyitsang T."/>
            <person name="Lokyitsang Y."/>
            <person name="Lubonja R."/>
            <person name="Lui A."/>
            <person name="MacDonald P."/>
            <person name="Magnisalis V."/>
            <person name="Maru K."/>
            <person name="Matthews C."/>
            <person name="McCusker W."/>
            <person name="McDonough S."/>
            <person name="Mehta T."/>
            <person name="Meldrim J."/>
            <person name="Meneus L."/>
            <person name="Mihai O."/>
            <person name="Mihalev A."/>
            <person name="Mihova T."/>
            <person name="Mittelman R."/>
            <person name="Mlenga V."/>
            <person name="Montmayeur A."/>
            <person name="Mulrain L."/>
            <person name="Navidi A."/>
            <person name="Naylor J."/>
            <person name="Negash T."/>
            <person name="Nguyen T."/>
            <person name="Nguyen N."/>
            <person name="Nicol R."/>
            <person name="Norbu C."/>
            <person name="Norbu N."/>
            <person name="Novod N."/>
            <person name="O'Neill B."/>
            <person name="Osman S."/>
            <person name="Markiewicz E."/>
            <person name="Oyono O.L."/>
            <person name="Patti C."/>
            <person name="Phunkhang P."/>
            <person name="Pierre F."/>
            <person name="Priest M."/>
            <person name="Raghuraman S."/>
            <person name="Rege F."/>
            <person name="Reyes R."/>
            <person name="Rise C."/>
            <person name="Rogov P."/>
            <person name="Ross K."/>
            <person name="Ryan E."/>
            <person name="Settipalli S."/>
            <person name="Shea T."/>
            <person name="Sherpa N."/>
            <person name="Shi L."/>
            <person name="Shih D."/>
            <person name="Sparrow T."/>
            <person name="Spaulding J."/>
            <person name="Stalker J."/>
            <person name="Stange-Thomann N."/>
            <person name="Stavropoulos S."/>
            <person name="Stone C."/>
            <person name="Strader C."/>
            <person name="Tesfaye S."/>
            <person name="Thomson T."/>
            <person name="Thoulutsang Y."/>
            <person name="Thoulutsang D."/>
            <person name="Topham K."/>
            <person name="Topping I."/>
            <person name="Tsamla T."/>
            <person name="Vassiliev H."/>
            <person name="Vo A."/>
            <person name="Wangchuk T."/>
            <person name="Wangdi T."/>
            <person name="Weiand M."/>
            <person name="Wilkinson J."/>
            <person name="Wilson A."/>
            <person name="Yadav S."/>
            <person name="Young G."/>
            <person name="Yu Q."/>
            <person name="Zembek L."/>
            <person name="Zhong D."/>
            <person name="Zimmer A."/>
            <person name="Zwirko Z."/>
            <person name="Jaffe D.B."/>
            <person name="Alvarez P."/>
            <person name="Brockman W."/>
            <person name="Butler J."/>
            <person name="Chin C."/>
            <person name="Gnerre S."/>
            <person name="Grabherr M."/>
            <person name="Kleber M."/>
            <person name="Mauceli E."/>
            <person name="MacCallum I."/>
        </authorList>
    </citation>
    <scope>NUCLEOTIDE SEQUENCE [LARGE SCALE GENOMIC DNA]</scope>
    <source>
        <strain evidence="5">MSH-3 / Tucson 14011-0111.49</strain>
    </source>
</reference>
<organism evidence="5">
    <name type="scientific">Drosophila persimilis</name>
    <name type="common">Fruit fly</name>
    <dbReference type="NCBI Taxonomy" id="7234"/>
    <lineage>
        <taxon>Eukaryota</taxon>
        <taxon>Metazoa</taxon>
        <taxon>Ecdysozoa</taxon>
        <taxon>Arthropoda</taxon>
        <taxon>Hexapoda</taxon>
        <taxon>Insecta</taxon>
        <taxon>Pterygota</taxon>
        <taxon>Neoptera</taxon>
        <taxon>Endopterygota</taxon>
        <taxon>Diptera</taxon>
        <taxon>Brachycera</taxon>
        <taxon>Muscomorpha</taxon>
        <taxon>Ephydroidea</taxon>
        <taxon>Drosophilidae</taxon>
        <taxon>Drosophila</taxon>
        <taxon>Sophophora</taxon>
    </lineage>
</organism>
<proteinExistence type="inferred from homology"/>
<dbReference type="InterPro" id="IPR005874">
    <property type="entry name" value="SUI1_euk"/>
</dbReference>
<dbReference type="SMR" id="B4G6L9"/>
<keyword evidence="2" id="KW-0648">Protein biosynthesis</keyword>
<dbReference type="Proteomes" id="UP000008744">
    <property type="component" value="Unassembled WGS sequence"/>
</dbReference>
<evidence type="ECO:0000259" key="3">
    <source>
        <dbReference type="PROSITE" id="PS50296"/>
    </source>
</evidence>